<keyword evidence="3" id="KW-1185">Reference proteome</keyword>
<feature type="compositionally biased region" description="Polar residues" evidence="1">
    <location>
        <begin position="148"/>
        <end position="159"/>
    </location>
</feature>
<accession>A0AAD6WXA9</accession>
<gene>
    <name evidence="2" type="ORF">C8F04DRAFT_1131182</name>
</gene>
<protein>
    <submittedName>
        <fullName evidence="2">Uncharacterized protein</fullName>
    </submittedName>
</protein>
<evidence type="ECO:0000256" key="1">
    <source>
        <dbReference type="SAM" id="MobiDB-lite"/>
    </source>
</evidence>
<organism evidence="2 3">
    <name type="scientific">Mycena alexandri</name>
    <dbReference type="NCBI Taxonomy" id="1745969"/>
    <lineage>
        <taxon>Eukaryota</taxon>
        <taxon>Fungi</taxon>
        <taxon>Dikarya</taxon>
        <taxon>Basidiomycota</taxon>
        <taxon>Agaricomycotina</taxon>
        <taxon>Agaricomycetes</taxon>
        <taxon>Agaricomycetidae</taxon>
        <taxon>Agaricales</taxon>
        <taxon>Marasmiineae</taxon>
        <taxon>Mycenaceae</taxon>
        <taxon>Mycena</taxon>
    </lineage>
</organism>
<reference evidence="2" key="1">
    <citation type="submission" date="2023-03" db="EMBL/GenBank/DDBJ databases">
        <title>Massive genome expansion in bonnet fungi (Mycena s.s.) driven by repeated elements and novel gene families across ecological guilds.</title>
        <authorList>
            <consortium name="Lawrence Berkeley National Laboratory"/>
            <person name="Harder C.B."/>
            <person name="Miyauchi S."/>
            <person name="Viragh M."/>
            <person name="Kuo A."/>
            <person name="Thoen E."/>
            <person name="Andreopoulos B."/>
            <person name="Lu D."/>
            <person name="Skrede I."/>
            <person name="Drula E."/>
            <person name="Henrissat B."/>
            <person name="Morin E."/>
            <person name="Kohler A."/>
            <person name="Barry K."/>
            <person name="LaButti K."/>
            <person name="Morin E."/>
            <person name="Salamov A."/>
            <person name="Lipzen A."/>
            <person name="Mereny Z."/>
            <person name="Hegedus B."/>
            <person name="Baldrian P."/>
            <person name="Stursova M."/>
            <person name="Weitz H."/>
            <person name="Taylor A."/>
            <person name="Grigoriev I.V."/>
            <person name="Nagy L.G."/>
            <person name="Martin F."/>
            <person name="Kauserud H."/>
        </authorList>
    </citation>
    <scope>NUCLEOTIDE SEQUENCE</scope>
    <source>
        <strain evidence="2">CBHHK200</strain>
    </source>
</reference>
<comment type="caution">
    <text evidence="2">The sequence shown here is derived from an EMBL/GenBank/DDBJ whole genome shotgun (WGS) entry which is preliminary data.</text>
</comment>
<feature type="region of interest" description="Disordered" evidence="1">
    <location>
        <begin position="131"/>
        <end position="159"/>
    </location>
</feature>
<dbReference type="Proteomes" id="UP001218188">
    <property type="component" value="Unassembled WGS sequence"/>
</dbReference>
<proteinExistence type="predicted"/>
<evidence type="ECO:0000313" key="3">
    <source>
        <dbReference type="Proteomes" id="UP001218188"/>
    </source>
</evidence>
<sequence>MSTGACDSPPSPLAPSTCILRNIVYTRDSISFYHFSARCRVSKFPQVRPPLMHGCGPSHPRNNSIQAQLRHRCTSFLHATCTRARTRIRDWLTASLRVVRLMERTPRHVCVRITATARQLVSSPLCPASASAHSHYPTRGPPPGASFVPSQSNASETRG</sequence>
<dbReference type="EMBL" id="JARJCM010000167">
    <property type="protein sequence ID" value="KAJ7024609.1"/>
    <property type="molecule type" value="Genomic_DNA"/>
</dbReference>
<name>A0AAD6WXA9_9AGAR</name>
<dbReference type="AlphaFoldDB" id="A0AAD6WXA9"/>
<evidence type="ECO:0000313" key="2">
    <source>
        <dbReference type="EMBL" id="KAJ7024609.1"/>
    </source>
</evidence>